<feature type="transmembrane region" description="Helical" evidence="1">
    <location>
        <begin position="216"/>
        <end position="240"/>
    </location>
</feature>
<dbReference type="EMBL" id="UOEL01000143">
    <property type="protein sequence ID" value="VAW17256.1"/>
    <property type="molecule type" value="Genomic_DNA"/>
</dbReference>
<dbReference type="Pfam" id="PF02517">
    <property type="entry name" value="Rce1-like"/>
    <property type="match status" value="1"/>
</dbReference>
<feature type="transmembrane region" description="Helical" evidence="1">
    <location>
        <begin position="166"/>
        <end position="186"/>
    </location>
</feature>
<evidence type="ECO:0000313" key="3">
    <source>
        <dbReference type="EMBL" id="VAW17256.1"/>
    </source>
</evidence>
<feature type="transmembrane region" description="Helical" evidence="1">
    <location>
        <begin position="107"/>
        <end position="126"/>
    </location>
</feature>
<proteinExistence type="predicted"/>
<reference evidence="3" key="1">
    <citation type="submission" date="2018-06" db="EMBL/GenBank/DDBJ databases">
        <authorList>
            <person name="Zhirakovskaya E."/>
        </authorList>
    </citation>
    <scope>NUCLEOTIDE SEQUENCE</scope>
</reference>
<evidence type="ECO:0000259" key="2">
    <source>
        <dbReference type="Pfam" id="PF02517"/>
    </source>
</evidence>
<dbReference type="InterPro" id="IPR003675">
    <property type="entry name" value="Rce1/LyrA-like_dom"/>
</dbReference>
<feature type="transmembrane region" description="Helical" evidence="1">
    <location>
        <begin position="83"/>
        <end position="101"/>
    </location>
</feature>
<accession>A0A3B0UCL1</accession>
<keyword evidence="1" id="KW-1133">Transmembrane helix</keyword>
<dbReference type="InterPro" id="IPR052710">
    <property type="entry name" value="CAAX_protease"/>
</dbReference>
<dbReference type="PANTHER" id="PTHR36435:SF1">
    <property type="entry name" value="CAAX AMINO TERMINAL PROTEASE FAMILY PROTEIN"/>
    <property type="match status" value="1"/>
</dbReference>
<feature type="transmembrane region" description="Helical" evidence="1">
    <location>
        <begin position="43"/>
        <end position="63"/>
    </location>
</feature>
<protein>
    <recommendedName>
        <fullName evidence="2">CAAX prenyl protease 2/Lysostaphin resistance protein A-like domain-containing protein</fullName>
    </recommendedName>
</protein>
<name>A0A3B0UCL1_9ZZZZ</name>
<dbReference type="GO" id="GO:0080120">
    <property type="term" value="P:CAAX-box protein maturation"/>
    <property type="evidence" value="ECO:0007669"/>
    <property type="project" value="UniProtKB-ARBA"/>
</dbReference>
<dbReference type="PANTHER" id="PTHR36435">
    <property type="entry name" value="SLR1288 PROTEIN"/>
    <property type="match status" value="1"/>
</dbReference>
<organism evidence="3">
    <name type="scientific">hydrothermal vent metagenome</name>
    <dbReference type="NCBI Taxonomy" id="652676"/>
    <lineage>
        <taxon>unclassified sequences</taxon>
        <taxon>metagenomes</taxon>
        <taxon>ecological metagenomes</taxon>
    </lineage>
</organism>
<keyword evidence="1" id="KW-0472">Membrane</keyword>
<dbReference type="AlphaFoldDB" id="A0A3B0UCL1"/>
<evidence type="ECO:0000256" key="1">
    <source>
        <dbReference type="SAM" id="Phobius"/>
    </source>
</evidence>
<dbReference type="GO" id="GO:0004175">
    <property type="term" value="F:endopeptidase activity"/>
    <property type="evidence" value="ECO:0007669"/>
    <property type="project" value="UniProtKB-ARBA"/>
</dbReference>
<gene>
    <name evidence="3" type="ORF">MNBD_BACTEROID03-2804</name>
</gene>
<keyword evidence="1" id="KW-0812">Transmembrane</keyword>
<feature type="transmembrane region" description="Helical" evidence="1">
    <location>
        <begin position="138"/>
        <end position="160"/>
    </location>
</feature>
<feature type="transmembrane region" description="Helical" evidence="1">
    <location>
        <begin position="7"/>
        <end position="23"/>
    </location>
</feature>
<sequence length="260" mass="29943">MNLKQKYKAVIFTIVCFTIYLIFKQYFSPIKETIDRITQNGLSSYILTYFIIGIPIYIGTYLINPKLNILNNLGLWHNPIKPFAFALLFSLPLFLGGLAFFEFSQSISIPNLIAGTIVVGFVEELFFRGFLFGQLYKYTKFGFISSIILGAIIFATGHLYQSQDTFELIGIFLVTFMGAILFAWLYVEWNYNLWMPIFLHSLMNLAWHLFEMDETALGGILPNVFRGLTIISAIVFTIIYKKKLNQKLIITKDILIRKTV</sequence>
<feature type="domain" description="CAAX prenyl protease 2/Lysostaphin resistance protein A-like" evidence="2">
    <location>
        <begin position="108"/>
        <end position="205"/>
    </location>
</feature>